<keyword evidence="5 7" id="KW-1133">Transmembrane helix</keyword>
<comment type="caution">
    <text evidence="9">The sequence shown here is derived from an EMBL/GenBank/DDBJ whole genome shotgun (WGS) entry which is preliminary data.</text>
</comment>
<feature type="transmembrane region" description="Helical" evidence="7">
    <location>
        <begin position="112"/>
        <end position="136"/>
    </location>
</feature>
<reference evidence="9 10" key="1">
    <citation type="submission" date="2018-07" db="EMBL/GenBank/DDBJ databases">
        <title>Genomic Encyclopedia of Type Strains, Phase IV (KMG-IV): sequencing the most valuable type-strain genomes for metagenomic binning, comparative biology and taxonomic classification.</title>
        <authorList>
            <person name="Goeker M."/>
        </authorList>
    </citation>
    <scope>NUCLEOTIDE SEQUENCE [LARGE SCALE GENOMIC DNA]</scope>
    <source>
        <strain evidence="9 10">DSM 16500</strain>
    </source>
</reference>
<dbReference type="SUPFAM" id="SSF51735">
    <property type="entry name" value="NAD(P)-binding Rossmann-fold domains"/>
    <property type="match status" value="1"/>
</dbReference>
<evidence type="ECO:0000256" key="2">
    <source>
        <dbReference type="ARBA" id="ARBA00006464"/>
    </source>
</evidence>
<evidence type="ECO:0000256" key="7">
    <source>
        <dbReference type="SAM" id="Phobius"/>
    </source>
</evidence>
<proteinExistence type="inferred from homology"/>
<dbReference type="Pfam" id="PF02397">
    <property type="entry name" value="Bac_transf"/>
    <property type="match status" value="1"/>
</dbReference>
<comment type="similarity">
    <text evidence="2">Belongs to the bacterial sugar transferase family.</text>
</comment>
<keyword evidence="6 7" id="KW-0472">Membrane</keyword>
<dbReference type="RefSeq" id="WP_114833598.1">
    <property type="nucleotide sequence ID" value="NZ_LR699114.1"/>
</dbReference>
<dbReference type="PANTHER" id="PTHR30576:SF21">
    <property type="entry name" value="UDP-GLUCOSE:UNDECAPRENYL-PHOSPHATE GLUCOSE-1-PHOSPHATE TRANSFERASE"/>
    <property type="match status" value="1"/>
</dbReference>
<dbReference type="PANTHER" id="PTHR30576">
    <property type="entry name" value="COLANIC BIOSYNTHESIS UDP-GLUCOSE LIPID CARRIER TRANSFERASE"/>
    <property type="match status" value="1"/>
</dbReference>
<dbReference type="OrthoDB" id="9808602at2"/>
<evidence type="ECO:0000256" key="6">
    <source>
        <dbReference type="ARBA" id="ARBA00023136"/>
    </source>
</evidence>
<evidence type="ECO:0000256" key="1">
    <source>
        <dbReference type="ARBA" id="ARBA00004141"/>
    </source>
</evidence>
<dbReference type="Proteomes" id="UP000254720">
    <property type="component" value="Unassembled WGS sequence"/>
</dbReference>
<keyword evidence="10" id="KW-1185">Reference proteome</keyword>
<feature type="domain" description="Bacterial sugar transferase" evidence="8">
    <location>
        <begin position="278"/>
        <end position="460"/>
    </location>
</feature>
<protein>
    <submittedName>
        <fullName evidence="9">Putative colanic acid biosynthesis UDP-glucose lipid carrier transferase</fullName>
    </submittedName>
</protein>
<dbReference type="InterPro" id="IPR003362">
    <property type="entry name" value="Bact_transf"/>
</dbReference>
<dbReference type="NCBIfam" id="TIGR03025">
    <property type="entry name" value="EPS_sugtrans"/>
    <property type="match status" value="1"/>
</dbReference>
<dbReference type="NCBIfam" id="TIGR03023">
    <property type="entry name" value="WcaJ_sugtrans"/>
    <property type="match status" value="1"/>
</dbReference>
<dbReference type="Gene3D" id="3.40.50.720">
    <property type="entry name" value="NAD(P)-binding Rossmann-like Domain"/>
    <property type="match status" value="1"/>
</dbReference>
<dbReference type="GO" id="GO:0016020">
    <property type="term" value="C:membrane"/>
    <property type="evidence" value="ECO:0007669"/>
    <property type="project" value="UniProtKB-SubCell"/>
</dbReference>
<evidence type="ECO:0000256" key="3">
    <source>
        <dbReference type="ARBA" id="ARBA00022679"/>
    </source>
</evidence>
<gene>
    <name evidence="9" type="ORF">C8D86_10385</name>
</gene>
<feature type="transmembrane region" description="Helical" evidence="7">
    <location>
        <begin position="80"/>
        <end position="100"/>
    </location>
</feature>
<dbReference type="InterPro" id="IPR036291">
    <property type="entry name" value="NAD(P)-bd_dom_sf"/>
</dbReference>
<evidence type="ECO:0000259" key="8">
    <source>
        <dbReference type="Pfam" id="PF02397"/>
    </source>
</evidence>
<organism evidence="9 10">
    <name type="scientific">Aquicella lusitana</name>
    <dbReference type="NCBI Taxonomy" id="254246"/>
    <lineage>
        <taxon>Bacteria</taxon>
        <taxon>Pseudomonadati</taxon>
        <taxon>Pseudomonadota</taxon>
        <taxon>Gammaproteobacteria</taxon>
        <taxon>Legionellales</taxon>
        <taxon>Coxiellaceae</taxon>
        <taxon>Aquicella</taxon>
    </lineage>
</organism>
<sequence>MLPKGLLKEYSRTIAMMVRMMDMATVFFAGWLAYLFRFNDVRLPSSYLGALLLAVAMTPVVFSFFNIYVSIRGAGFLRHLISLIQAMCVLGFVLAGLSFFTKSGDTFSRLWFVTWVLFTLFFLILCRCSLLLLLRFMRSRGLNERRVVILGASELGIKLAETVQQALWTGFRIVTFIDDEASNKPALIHRIPVIQTPVNLGQHLAAEGIDEIWLALPLSDEARVKEILYDLRHHTINMRFVLDIFGLDLLNHSITDLAGFPVLNISSTPMMGMNRLVKAVEDRLLAAIILVLIGPLLLLIAIGVKLSSKGPVFFKQYRHGWDGRIIKVYKFRTMIEHEEEDGKVTQATLSDNRVTAFGRFLRRTSLDELPQFINVLQGRMSIVGPRPHAVAHNEFYKDSIHTYMQRHRVKPGITGWAQVNGWRGETDTLEKMQKRVEYDLYYINNWSLSFDMKIIFLTLLRGFIGRNAY</sequence>
<keyword evidence="3 9" id="KW-0808">Transferase</keyword>
<dbReference type="EMBL" id="QQAX01000003">
    <property type="protein sequence ID" value="RDI48120.1"/>
    <property type="molecule type" value="Genomic_DNA"/>
</dbReference>
<dbReference type="InterPro" id="IPR017475">
    <property type="entry name" value="EPS_sugar_tfrase"/>
</dbReference>
<feature type="transmembrane region" description="Helical" evidence="7">
    <location>
        <begin position="284"/>
        <end position="304"/>
    </location>
</feature>
<evidence type="ECO:0000313" key="10">
    <source>
        <dbReference type="Proteomes" id="UP000254720"/>
    </source>
</evidence>
<evidence type="ECO:0000256" key="5">
    <source>
        <dbReference type="ARBA" id="ARBA00022989"/>
    </source>
</evidence>
<keyword evidence="4 7" id="KW-0812">Transmembrane</keyword>
<accession>A0A370GXZ3</accession>
<name>A0A370GXZ3_9COXI</name>
<feature type="transmembrane region" description="Helical" evidence="7">
    <location>
        <begin position="47"/>
        <end position="68"/>
    </location>
</feature>
<evidence type="ECO:0000313" key="9">
    <source>
        <dbReference type="EMBL" id="RDI48120.1"/>
    </source>
</evidence>
<evidence type="ECO:0000256" key="4">
    <source>
        <dbReference type="ARBA" id="ARBA00022692"/>
    </source>
</evidence>
<dbReference type="Pfam" id="PF13727">
    <property type="entry name" value="CoA_binding_3"/>
    <property type="match status" value="1"/>
</dbReference>
<comment type="subcellular location">
    <subcellularLocation>
        <location evidence="1">Membrane</location>
        <topology evidence="1">Multi-pass membrane protein</topology>
    </subcellularLocation>
</comment>
<dbReference type="AlphaFoldDB" id="A0A370GXZ3"/>
<dbReference type="GO" id="GO:0009242">
    <property type="term" value="P:colanic acid biosynthetic process"/>
    <property type="evidence" value="ECO:0007669"/>
    <property type="project" value="TreeGrafter"/>
</dbReference>
<dbReference type="GO" id="GO:0089702">
    <property type="term" value="F:undecaprenyl-phosphate glucose phosphotransferase activity"/>
    <property type="evidence" value="ECO:0007669"/>
    <property type="project" value="TreeGrafter"/>
</dbReference>
<dbReference type="InterPro" id="IPR017473">
    <property type="entry name" value="Undecaprenyl-P_gluc_Ptfrase"/>
</dbReference>